<dbReference type="NCBIfam" id="TIGR00254">
    <property type="entry name" value="GGDEF"/>
    <property type="match status" value="1"/>
</dbReference>
<evidence type="ECO:0000256" key="4">
    <source>
        <dbReference type="SAM" id="Phobius"/>
    </source>
</evidence>
<proteinExistence type="predicted"/>
<dbReference type="CDD" id="cd18774">
    <property type="entry name" value="PDC2_HK_sensor"/>
    <property type="match status" value="1"/>
</dbReference>
<dbReference type="FunFam" id="3.30.70.270:FF:000001">
    <property type="entry name" value="Diguanylate cyclase domain protein"/>
    <property type="match status" value="1"/>
</dbReference>
<reference evidence="7 8" key="1">
    <citation type="submission" date="2010-07" db="EMBL/GenBank/DDBJ databases">
        <title>The draft genome of Paenibacillus curdlanolyticus YK9.</title>
        <authorList>
            <consortium name="US DOE Joint Genome Institute (JGI-PGF)"/>
            <person name="Lucas S."/>
            <person name="Copeland A."/>
            <person name="Lapidus A."/>
            <person name="Cheng J.-F."/>
            <person name="Bruce D."/>
            <person name="Goodwin L."/>
            <person name="Pitluck S."/>
            <person name="Land M.L."/>
            <person name="Hauser L."/>
            <person name="Chang Y.-J."/>
            <person name="Jeffries C."/>
            <person name="Anderson I.J."/>
            <person name="Johnson E."/>
            <person name="Loganathan U."/>
            <person name="Mulhopadhyay B."/>
            <person name="Kyrpides N."/>
            <person name="Woyke T.J."/>
        </authorList>
    </citation>
    <scope>NUCLEOTIDE SEQUENCE [LARGE SCALE GENOMIC DNA]</scope>
    <source>
        <strain evidence="7 8">YK9</strain>
    </source>
</reference>
<dbReference type="PROSITE" id="PS50885">
    <property type="entry name" value="HAMP"/>
    <property type="match status" value="1"/>
</dbReference>
<comment type="subcellular location">
    <subcellularLocation>
        <location evidence="1">Cell membrane</location>
    </subcellularLocation>
</comment>
<dbReference type="SMART" id="SM00267">
    <property type="entry name" value="GGDEF"/>
    <property type="match status" value="1"/>
</dbReference>
<sequence>MQLVMPRLGLRHKFALAVTLSMLIPTSLVIMIAYQLIHSQTDRAVTQRIDDNLYLINQQIDSTIGAAIADTDWLARVFPNERNNTNTRGRDDLEDWLQSFLLRHEDYSYIIVRPSQGAALSVQRSSEPAAAVSLGASALSLSASYTPTLHQPARSSNGKLETAITAPLKDGSGVVEIVVSLNRIAQLAQLAAAELESPFILADSAGNVIMHPLLKTGQPLHDSAYRGMLGFANQGIYPITTSEGTASKMIFSTNKETDWKLAFISSDAARHSSASALIRSFGFIVGLALLIGLFVSALLVNLVLRPIRAYREAFLRMKDGDLAVTMPAHSRDEWGRLASTFNQMTQSMQSFALSDPLTGLPDRRRMMQLLERHLRSSKERGGQPFAIWFIDVDNFKQLNDTQGHAYGDDVVRQVALELQRLMPAPNVVARFGGDEFVILMPAANDLSLRASTAKLQDRFERGINIHGELLRIQLSIGVSLYPKDGATTEELLSSADHAMYRAKRKGKNNVQFH</sequence>
<dbReference type="GO" id="GO:0005886">
    <property type="term" value="C:plasma membrane"/>
    <property type="evidence" value="ECO:0007669"/>
    <property type="project" value="UniProtKB-SubCell"/>
</dbReference>
<accession>E0I943</accession>
<gene>
    <name evidence="7" type="ORF">PaecuDRAFT_2177</name>
</gene>
<dbReference type="PROSITE" id="PS50887">
    <property type="entry name" value="GGDEF"/>
    <property type="match status" value="1"/>
</dbReference>
<protein>
    <submittedName>
        <fullName evidence="7">Diguanylate cyclase</fullName>
    </submittedName>
</protein>
<dbReference type="SUPFAM" id="SSF158472">
    <property type="entry name" value="HAMP domain-like"/>
    <property type="match status" value="1"/>
</dbReference>
<dbReference type="SUPFAM" id="SSF55073">
    <property type="entry name" value="Nucleotide cyclase"/>
    <property type="match status" value="1"/>
</dbReference>
<dbReference type="CDD" id="cd01949">
    <property type="entry name" value="GGDEF"/>
    <property type="match status" value="1"/>
</dbReference>
<dbReference type="Gene3D" id="6.10.340.10">
    <property type="match status" value="1"/>
</dbReference>
<dbReference type="SMART" id="SM00304">
    <property type="entry name" value="HAMP"/>
    <property type="match status" value="1"/>
</dbReference>
<dbReference type="EMBL" id="AEDD01000005">
    <property type="protein sequence ID" value="EFM10927.1"/>
    <property type="molecule type" value="Genomic_DNA"/>
</dbReference>
<feature type="domain" description="HAMP" evidence="5">
    <location>
        <begin position="301"/>
        <end position="353"/>
    </location>
</feature>
<keyword evidence="4" id="KW-0812">Transmembrane</keyword>
<evidence type="ECO:0000259" key="5">
    <source>
        <dbReference type="PROSITE" id="PS50885"/>
    </source>
</evidence>
<dbReference type="InterPro" id="IPR029787">
    <property type="entry name" value="Nucleotide_cyclase"/>
</dbReference>
<evidence type="ECO:0000313" key="7">
    <source>
        <dbReference type="EMBL" id="EFM10927.1"/>
    </source>
</evidence>
<dbReference type="PANTHER" id="PTHR46663">
    <property type="entry name" value="DIGUANYLATE CYCLASE DGCT-RELATED"/>
    <property type="match status" value="1"/>
</dbReference>
<keyword evidence="4" id="KW-1133">Transmembrane helix</keyword>
<evidence type="ECO:0000259" key="6">
    <source>
        <dbReference type="PROSITE" id="PS50887"/>
    </source>
</evidence>
<dbReference type="STRING" id="717606.PaecuDRAFT_2177"/>
<dbReference type="Pfam" id="PF00990">
    <property type="entry name" value="GGDEF"/>
    <property type="match status" value="1"/>
</dbReference>
<keyword evidence="8" id="KW-1185">Reference proteome</keyword>
<dbReference type="eggNOG" id="COG5001">
    <property type="taxonomic scope" value="Bacteria"/>
</dbReference>
<keyword evidence="2" id="KW-1003">Cell membrane</keyword>
<feature type="transmembrane region" description="Helical" evidence="4">
    <location>
        <begin position="14"/>
        <end position="37"/>
    </location>
</feature>
<dbReference type="Gene3D" id="3.30.70.270">
    <property type="match status" value="1"/>
</dbReference>
<dbReference type="Proteomes" id="UP000005387">
    <property type="component" value="Unassembled WGS sequence"/>
</dbReference>
<evidence type="ECO:0000256" key="1">
    <source>
        <dbReference type="ARBA" id="ARBA00004236"/>
    </source>
</evidence>
<dbReference type="PANTHER" id="PTHR46663:SF2">
    <property type="entry name" value="GGDEF DOMAIN-CONTAINING PROTEIN"/>
    <property type="match status" value="1"/>
</dbReference>
<dbReference type="AlphaFoldDB" id="E0I943"/>
<evidence type="ECO:0000256" key="3">
    <source>
        <dbReference type="ARBA" id="ARBA00023136"/>
    </source>
</evidence>
<dbReference type="InterPro" id="IPR052163">
    <property type="entry name" value="DGC-Regulatory_Protein"/>
</dbReference>
<feature type="transmembrane region" description="Helical" evidence="4">
    <location>
        <begin position="281"/>
        <end position="304"/>
    </location>
</feature>
<name>E0I943_9BACL</name>
<keyword evidence="3 4" id="KW-0472">Membrane</keyword>
<organism evidence="7 8">
    <name type="scientific">Paenibacillus curdlanolyticus YK9</name>
    <dbReference type="NCBI Taxonomy" id="717606"/>
    <lineage>
        <taxon>Bacteria</taxon>
        <taxon>Bacillati</taxon>
        <taxon>Bacillota</taxon>
        <taxon>Bacilli</taxon>
        <taxon>Bacillales</taxon>
        <taxon>Paenibacillaceae</taxon>
        <taxon>Paenibacillus</taxon>
    </lineage>
</organism>
<dbReference type="InterPro" id="IPR043128">
    <property type="entry name" value="Rev_trsase/Diguanyl_cyclase"/>
</dbReference>
<dbReference type="GO" id="GO:0007165">
    <property type="term" value="P:signal transduction"/>
    <property type="evidence" value="ECO:0007669"/>
    <property type="project" value="InterPro"/>
</dbReference>
<feature type="domain" description="GGDEF" evidence="6">
    <location>
        <begin position="383"/>
        <end position="513"/>
    </location>
</feature>
<evidence type="ECO:0000313" key="8">
    <source>
        <dbReference type="Proteomes" id="UP000005387"/>
    </source>
</evidence>
<dbReference type="CDD" id="cd06225">
    <property type="entry name" value="HAMP"/>
    <property type="match status" value="1"/>
</dbReference>
<evidence type="ECO:0000256" key="2">
    <source>
        <dbReference type="ARBA" id="ARBA00022475"/>
    </source>
</evidence>
<dbReference type="InterPro" id="IPR003660">
    <property type="entry name" value="HAMP_dom"/>
</dbReference>
<dbReference type="Pfam" id="PF00672">
    <property type="entry name" value="HAMP"/>
    <property type="match status" value="1"/>
</dbReference>
<dbReference type="InterPro" id="IPR000160">
    <property type="entry name" value="GGDEF_dom"/>
</dbReference>